<dbReference type="EMBL" id="JAFMYW010000011">
    <property type="protein sequence ID" value="MBO0952353.1"/>
    <property type="molecule type" value="Genomic_DNA"/>
</dbReference>
<dbReference type="PANTHER" id="PTHR31891">
    <property type="entry name" value="FORMAMIDASE C869.04-RELATED"/>
    <property type="match status" value="1"/>
</dbReference>
<keyword evidence="1" id="KW-0732">Signal</keyword>
<dbReference type="RefSeq" id="WP_207332308.1">
    <property type="nucleotide sequence ID" value="NZ_JAFMYW010000011.1"/>
</dbReference>
<dbReference type="Gene3D" id="3.10.28.20">
    <property type="entry name" value="Acetamidase/Formamidase-like domains"/>
    <property type="match status" value="1"/>
</dbReference>
<dbReference type="SUPFAM" id="SSF141130">
    <property type="entry name" value="Acetamidase/Formamidase-like"/>
    <property type="match status" value="1"/>
</dbReference>
<dbReference type="PANTHER" id="PTHR31891:SF1">
    <property type="entry name" value="FORMAMIDASE C869.04-RELATED"/>
    <property type="match status" value="1"/>
</dbReference>
<reference evidence="2 3" key="1">
    <citation type="submission" date="2021-03" db="EMBL/GenBank/DDBJ databases">
        <title>Fibrella sp. HMF5405 genome sequencing and assembly.</title>
        <authorList>
            <person name="Kang H."/>
            <person name="Kim H."/>
            <person name="Bae S."/>
            <person name="Joh K."/>
        </authorList>
    </citation>
    <scope>NUCLEOTIDE SEQUENCE [LARGE SCALE GENOMIC DNA]</scope>
    <source>
        <strain evidence="2 3">HMF5405</strain>
    </source>
</reference>
<dbReference type="Gene3D" id="2.60.120.580">
    <property type="entry name" value="Acetamidase/Formamidase-like domains"/>
    <property type="match status" value="2"/>
</dbReference>
<evidence type="ECO:0000313" key="2">
    <source>
        <dbReference type="EMBL" id="MBO0952353.1"/>
    </source>
</evidence>
<keyword evidence="3" id="KW-1185">Reference proteome</keyword>
<comment type="caution">
    <text evidence="2">The sequence shown here is derived from an EMBL/GenBank/DDBJ whole genome shotgun (WGS) entry which is preliminary data.</text>
</comment>
<dbReference type="Pfam" id="PF03069">
    <property type="entry name" value="FmdA_AmdA"/>
    <property type="match status" value="2"/>
</dbReference>
<name>A0ABS3JQR9_9BACT</name>
<dbReference type="PROSITE" id="PS51318">
    <property type="entry name" value="TAT"/>
    <property type="match status" value="1"/>
</dbReference>
<feature type="chain" id="PRO_5047526325" evidence="1">
    <location>
        <begin position="37"/>
        <end position="379"/>
    </location>
</feature>
<dbReference type="Proteomes" id="UP000664628">
    <property type="component" value="Unassembled WGS sequence"/>
</dbReference>
<organism evidence="2 3">
    <name type="scientific">Fibrella forsythiae</name>
    <dbReference type="NCBI Taxonomy" id="2817061"/>
    <lineage>
        <taxon>Bacteria</taxon>
        <taxon>Pseudomonadati</taxon>
        <taxon>Bacteroidota</taxon>
        <taxon>Cytophagia</taxon>
        <taxon>Cytophagales</taxon>
        <taxon>Spirosomataceae</taxon>
        <taxon>Fibrella</taxon>
    </lineage>
</organism>
<accession>A0ABS3JQR9</accession>
<proteinExistence type="predicted"/>
<gene>
    <name evidence="2" type="ORF">J2I46_27470</name>
</gene>
<evidence type="ECO:0000256" key="1">
    <source>
        <dbReference type="SAM" id="SignalP"/>
    </source>
</evidence>
<dbReference type="InterPro" id="IPR004304">
    <property type="entry name" value="FmdA_AmdA"/>
</dbReference>
<evidence type="ECO:0000313" key="3">
    <source>
        <dbReference type="Proteomes" id="UP000664628"/>
    </source>
</evidence>
<protein>
    <submittedName>
        <fullName evidence="2">Acetamidase/formamidase family protein</fullName>
    </submittedName>
</protein>
<sequence>MHHSRRRFFRQSAQRGAAALTLPTILQALSTETAQAATTIEPAKPERIKPDSVVRSVPENMVWGYFGADVAPVSRIKDGDIVEIQTVNPSGVSRTDPEAFYKTNNLPIDEHAKEVIAIMKNVKPEPSGIRGHMLTGPIYIENAQPGDHIEIRILDLTLPADFGVNSVWPGGGGIPDLVKQRETFVYRYDAKRRTGTFIDGVEIPLKPFMGVMALSPPAETGRVSSIPPGFFGGNLDIKHLTKHSTLHLPVSVPGGLFTTGDGHAAQGNGEVSGVAIETAVNLTAQFIVHKGSGLKMPRAETPTHFIAVGLDKDLNKAMKQALAEAVQFIQTELGFTFNQALSIASTGVDLEISQVVDQVLGVHAMIPKSIFPKKKFGYW</sequence>
<dbReference type="InterPro" id="IPR006311">
    <property type="entry name" value="TAT_signal"/>
</dbReference>
<feature type="signal peptide" evidence="1">
    <location>
        <begin position="1"/>
        <end position="36"/>
    </location>
</feature>